<dbReference type="OrthoDB" id="2016903at2759"/>
<evidence type="ECO:0000256" key="4">
    <source>
        <dbReference type="ARBA" id="ARBA00022723"/>
    </source>
</evidence>
<keyword evidence="6 10" id="KW-0862">Zinc</keyword>
<evidence type="ECO:0000256" key="10">
    <source>
        <dbReference type="RuleBase" id="RU361199"/>
    </source>
</evidence>
<dbReference type="InterPro" id="IPR011330">
    <property type="entry name" value="Glyco_hydro/deAcase_b/a-brl"/>
</dbReference>
<keyword evidence="7" id="KW-1015">Disulfide bond</keyword>
<dbReference type="InterPro" id="IPR011682">
    <property type="entry name" value="Glyco_hydro_38_C"/>
</dbReference>
<dbReference type="GO" id="GO:0005764">
    <property type="term" value="C:lysosome"/>
    <property type="evidence" value="ECO:0007669"/>
    <property type="project" value="TreeGrafter"/>
</dbReference>
<evidence type="ECO:0000256" key="2">
    <source>
        <dbReference type="ARBA" id="ARBA00009792"/>
    </source>
</evidence>
<dbReference type="Pfam" id="PF17677">
    <property type="entry name" value="Glyco_hydro38C2"/>
    <property type="match status" value="1"/>
</dbReference>
<evidence type="ECO:0000256" key="9">
    <source>
        <dbReference type="ARBA" id="ARBA00023295"/>
    </source>
</evidence>
<dbReference type="CDD" id="cd10810">
    <property type="entry name" value="GH38N_AMII_LAM_like"/>
    <property type="match status" value="1"/>
</dbReference>
<dbReference type="SMART" id="SM00872">
    <property type="entry name" value="Alpha-mann_mid"/>
    <property type="match status" value="1"/>
</dbReference>
<comment type="similarity">
    <text evidence="2 10">Belongs to the glycosyl hydrolase 38 family.</text>
</comment>
<evidence type="ECO:0000256" key="6">
    <source>
        <dbReference type="ARBA" id="ARBA00022833"/>
    </source>
</evidence>
<organism evidence="12 13">
    <name type="scientific">Trichogramma brassicae</name>
    <dbReference type="NCBI Taxonomy" id="86971"/>
    <lineage>
        <taxon>Eukaryota</taxon>
        <taxon>Metazoa</taxon>
        <taxon>Ecdysozoa</taxon>
        <taxon>Arthropoda</taxon>
        <taxon>Hexapoda</taxon>
        <taxon>Insecta</taxon>
        <taxon>Pterygota</taxon>
        <taxon>Neoptera</taxon>
        <taxon>Endopterygota</taxon>
        <taxon>Hymenoptera</taxon>
        <taxon>Apocrita</taxon>
        <taxon>Proctotrupomorpha</taxon>
        <taxon>Chalcidoidea</taxon>
        <taxon>Trichogrammatidae</taxon>
        <taxon>Trichogramma</taxon>
    </lineage>
</organism>
<evidence type="ECO:0000313" key="12">
    <source>
        <dbReference type="EMBL" id="CAB0028923.1"/>
    </source>
</evidence>
<keyword evidence="4 10" id="KW-0479">Metal-binding</keyword>
<keyword evidence="13" id="KW-1185">Reference proteome</keyword>
<evidence type="ECO:0000256" key="7">
    <source>
        <dbReference type="ARBA" id="ARBA00023157"/>
    </source>
</evidence>
<proteinExistence type="inferred from homology"/>
<dbReference type="GO" id="GO:0006013">
    <property type="term" value="P:mannose metabolic process"/>
    <property type="evidence" value="ECO:0007669"/>
    <property type="project" value="InterPro"/>
</dbReference>
<dbReference type="Pfam" id="PF07748">
    <property type="entry name" value="Glyco_hydro_38C"/>
    <property type="match status" value="1"/>
</dbReference>
<dbReference type="Gene3D" id="2.60.40.1360">
    <property type="match status" value="1"/>
</dbReference>
<reference evidence="12 13" key="1">
    <citation type="submission" date="2020-02" db="EMBL/GenBank/DDBJ databases">
        <authorList>
            <person name="Ferguson B K."/>
        </authorList>
    </citation>
    <scope>NUCLEOTIDE SEQUENCE [LARGE SCALE GENOMIC DNA]</scope>
</reference>
<dbReference type="InterPro" id="IPR041147">
    <property type="entry name" value="GH38_C"/>
</dbReference>
<comment type="cofactor">
    <cofactor evidence="10">
        <name>Zn(2+)</name>
        <dbReference type="ChEBI" id="CHEBI:29105"/>
    </cofactor>
    <text evidence="10">Binds 1 zinc ion per subunit.</text>
</comment>
<evidence type="ECO:0000259" key="11">
    <source>
        <dbReference type="SMART" id="SM00872"/>
    </source>
</evidence>
<dbReference type="FunFam" id="2.60.40.1180:FF:000018">
    <property type="entry name" value="Alpha-mannosidase"/>
    <property type="match status" value="1"/>
</dbReference>
<dbReference type="FunFam" id="1.20.1270.50:FF:000002">
    <property type="entry name" value="Alpha-mannosidase"/>
    <property type="match status" value="1"/>
</dbReference>
<keyword evidence="10" id="KW-0732">Signal</keyword>
<evidence type="ECO:0000256" key="1">
    <source>
        <dbReference type="ARBA" id="ARBA00000365"/>
    </source>
</evidence>
<dbReference type="FunFam" id="1.20.1270.50:FF:000003">
    <property type="entry name" value="Alpha-mannosidase"/>
    <property type="match status" value="1"/>
</dbReference>
<dbReference type="EC" id="3.2.1.-" evidence="10"/>
<dbReference type="InterPro" id="IPR000602">
    <property type="entry name" value="Glyco_hydro_38_N"/>
</dbReference>
<dbReference type="GO" id="GO:0030246">
    <property type="term" value="F:carbohydrate binding"/>
    <property type="evidence" value="ECO:0007669"/>
    <property type="project" value="InterPro"/>
</dbReference>
<dbReference type="PANTHER" id="PTHR11607:SF3">
    <property type="entry name" value="LYSOSOMAL ALPHA-MANNOSIDASE"/>
    <property type="match status" value="1"/>
</dbReference>
<name>A0A6H5HTZ1_9HYME</name>
<evidence type="ECO:0000256" key="5">
    <source>
        <dbReference type="ARBA" id="ARBA00022801"/>
    </source>
</evidence>
<keyword evidence="8" id="KW-0325">Glycoprotein</keyword>
<sequence length="1003" mass="115131">MGLLVTILTLAVSLFFIIGLGVGARLPRADEIPTCGYESCTKSDPDKINIHLVAHTHDDVGWLKTLDQYYYGGRMNIQVAGVEYIIDSVIEALNQDPARKFIYVETAFLWKWWQHQGQKKRELMKRFIDEGRLEIIGGGWAMNDEAVTHYHSMIDQYTWGFRRLNDTFGQCARPKIGWQIDPFGHSREQASMFAQMGFDGMLFGRLDYQDKSKRLQDKTAEFVWKASPSLGSSSDLFTTMLYNNYGPPPGFCFDILCQDSEPMIDDADSPDYNIDRRLEEFLNYAKNQAKYYRSNNIILTMGGDFTYQYAEMYFKNMDKLIRYVNEKNGTDFKAFYSSPSCYLKSLNEQKLAWPVKSDDFFPYASDPHAFWTGYFSSRPTLKFFERMGNNFLQVVKQMLVLSNQPDNKQLQLFREAMGVMQHHDAVTGTEKQHVAEDYARLLYRGFRDAEKLACHSMNLLARIKEVPKPAKFHSCPLLNISSCEYSSDNRKFVVSVYNPTSQPLTTFVRLPVKGVSYSVKDYSGRDIITQLVPIPDPVQTIPGRFSSATRELLFQAVNIAPLGYQMFYISEKDSVFEELQNDQPNLDYVQTIGRDLYKISIESDSKVKIKSLKSANLDYTQSFHYFEGAEGNNKIFVNRSSGAYIFRPKENFAKDLPDTGVFQIFKGPLVEEIHQIINDWVSQVIRIYNGKNYVEFNWLVGPIPVNDKTGKEVITKYSSNLKTNSEFYTDSNGRDMLKRKLNYRPSWDLRLQEPISGNYYPVTSKISIEDKSNQLRLSALTDRAQGGSSLEEGELQLMLHRRLLSDDAFGVGEALNESAYGQGLVARGQHFLLGGSMAELDQLLLEEKEIATELALRPWIFVSPTEDSFEEWNKNYRMKSNDLLGKLPKNVKILTLEPWKEGEVLLRLEHLFEKDESPKYSVPTSVDLKELFSTFTIHSVRETVLSANQWIEDLNRLQWQSEGNEVPVGNNKSEPIIDSFVVRLNPMEIRTFIITSSFNAESS</sequence>
<gene>
    <name evidence="12" type="ORF">TBRA_LOCUS1035</name>
</gene>
<feature type="domain" description="Glycoside hydrolase family 38 central" evidence="11">
    <location>
        <begin position="369"/>
        <end position="442"/>
    </location>
</feature>
<dbReference type="InterPro" id="IPR027291">
    <property type="entry name" value="Glyco_hydro_38_N_sf"/>
</dbReference>
<dbReference type="Gene3D" id="3.20.110.10">
    <property type="entry name" value="Glycoside hydrolase 38, N terminal domain"/>
    <property type="match status" value="1"/>
</dbReference>
<dbReference type="InterPro" id="IPR011013">
    <property type="entry name" value="Gal_mutarotase_sf_dom"/>
</dbReference>
<dbReference type="Gene3D" id="2.60.40.1180">
    <property type="entry name" value="Golgi alpha-mannosidase II"/>
    <property type="match status" value="1"/>
</dbReference>
<feature type="signal peptide" evidence="10">
    <location>
        <begin position="1"/>
        <end position="23"/>
    </location>
</feature>
<dbReference type="FunFam" id="3.20.110.10:FF:000001">
    <property type="entry name" value="Alpha-mannosidase"/>
    <property type="match status" value="1"/>
</dbReference>
<keyword evidence="5 10" id="KW-0378">Hydrolase</keyword>
<dbReference type="SUPFAM" id="SSF88713">
    <property type="entry name" value="Glycoside hydrolase/deacetylase"/>
    <property type="match status" value="1"/>
</dbReference>
<evidence type="ECO:0000256" key="3">
    <source>
        <dbReference type="ARBA" id="ARBA00012752"/>
    </source>
</evidence>
<dbReference type="Gene3D" id="1.20.1270.50">
    <property type="entry name" value="Glycoside hydrolase family 38, central domain"/>
    <property type="match status" value="2"/>
</dbReference>
<comment type="catalytic activity">
    <reaction evidence="1">
        <text>Hydrolysis of terminal, non-reducing alpha-D-mannose residues in alpha-D-mannosides.</text>
        <dbReference type="EC" id="3.2.1.24"/>
    </reaction>
</comment>
<feature type="chain" id="PRO_5026376679" description="Alpha-mannosidase" evidence="10">
    <location>
        <begin position="24"/>
        <end position="1003"/>
    </location>
</feature>
<evidence type="ECO:0000313" key="13">
    <source>
        <dbReference type="Proteomes" id="UP000479190"/>
    </source>
</evidence>
<dbReference type="InterPro" id="IPR037094">
    <property type="entry name" value="Glyco_hydro_38_cen_sf"/>
</dbReference>
<dbReference type="GO" id="GO:0004559">
    <property type="term" value="F:alpha-mannosidase activity"/>
    <property type="evidence" value="ECO:0007669"/>
    <property type="project" value="UniProtKB-EC"/>
</dbReference>
<dbReference type="InterPro" id="IPR015341">
    <property type="entry name" value="Glyco_hydro_38_cen"/>
</dbReference>
<keyword evidence="9 10" id="KW-0326">Glycosidase</keyword>
<dbReference type="GO" id="GO:0046872">
    <property type="term" value="F:metal ion binding"/>
    <property type="evidence" value="ECO:0007669"/>
    <property type="project" value="UniProtKB-KW"/>
</dbReference>
<dbReference type="EMBL" id="CADCXV010000213">
    <property type="protein sequence ID" value="CAB0028923.1"/>
    <property type="molecule type" value="Genomic_DNA"/>
</dbReference>
<dbReference type="SUPFAM" id="SSF88688">
    <property type="entry name" value="Families 57/38 glycoside transferase middle domain"/>
    <property type="match status" value="1"/>
</dbReference>
<dbReference type="InterPro" id="IPR050843">
    <property type="entry name" value="Glycosyl_Hydrlase_38"/>
</dbReference>
<dbReference type="FunFam" id="2.70.98.30:FF:000003">
    <property type="entry name" value="Alpha-mannosidase"/>
    <property type="match status" value="1"/>
</dbReference>
<dbReference type="Gene3D" id="2.70.98.30">
    <property type="entry name" value="Golgi alpha-mannosidase II, domain 4"/>
    <property type="match status" value="1"/>
</dbReference>
<dbReference type="Pfam" id="PF01074">
    <property type="entry name" value="Glyco_hydro_38N"/>
    <property type="match status" value="1"/>
</dbReference>
<dbReference type="Proteomes" id="UP000479190">
    <property type="component" value="Unassembled WGS sequence"/>
</dbReference>
<dbReference type="SUPFAM" id="SSF74650">
    <property type="entry name" value="Galactose mutarotase-like"/>
    <property type="match status" value="1"/>
</dbReference>
<dbReference type="PANTHER" id="PTHR11607">
    <property type="entry name" value="ALPHA-MANNOSIDASE"/>
    <property type="match status" value="1"/>
</dbReference>
<dbReference type="Pfam" id="PF09261">
    <property type="entry name" value="Alpha-mann_mid"/>
    <property type="match status" value="1"/>
</dbReference>
<evidence type="ECO:0000256" key="8">
    <source>
        <dbReference type="ARBA" id="ARBA00023180"/>
    </source>
</evidence>
<dbReference type="InterPro" id="IPR013780">
    <property type="entry name" value="Glyco_hydro_b"/>
</dbReference>
<dbReference type="InterPro" id="IPR028995">
    <property type="entry name" value="Glyco_hydro_57/38_cen_sf"/>
</dbReference>
<protein>
    <recommendedName>
        <fullName evidence="3 10">Alpha-mannosidase</fullName>
        <ecNumber evidence="10">3.2.1.-</ecNumber>
    </recommendedName>
</protein>
<dbReference type="AlphaFoldDB" id="A0A6H5HTZ1"/>
<accession>A0A6H5HTZ1</accession>